<protein>
    <submittedName>
        <fullName evidence="2">Putative oxidoreductase</fullName>
    </submittedName>
</protein>
<gene>
    <name evidence="2" type="ORF">AcetOrient_orf03269</name>
</gene>
<evidence type="ECO:0000313" key="3">
    <source>
        <dbReference type="Proteomes" id="UP000270034"/>
    </source>
</evidence>
<sequence>MPEKGRQNTGVKTQKVKTQQGARLATHCIERASVQRGRYPTPYRIKGGVGASV</sequence>
<accession>A0A2Z5ZJG2</accession>
<feature type="compositionally biased region" description="Polar residues" evidence="1">
    <location>
        <begin position="7"/>
        <end position="21"/>
    </location>
</feature>
<evidence type="ECO:0000256" key="1">
    <source>
        <dbReference type="SAM" id="MobiDB-lite"/>
    </source>
</evidence>
<dbReference type="Proteomes" id="UP000270034">
    <property type="component" value="Chromosome"/>
</dbReference>
<dbReference type="AlphaFoldDB" id="A0A2Z5ZJG2"/>
<proteinExistence type="predicted"/>
<reference evidence="2 3" key="1">
    <citation type="submission" date="2018-02" db="EMBL/GenBank/DDBJ databases">
        <title>Acetobacter orientalis genome.</title>
        <authorList>
            <person name="Nakashima N."/>
            <person name="Tamura T."/>
        </authorList>
    </citation>
    <scope>NUCLEOTIDE SEQUENCE [LARGE SCALE GENOMIC DNA]</scope>
    <source>
        <strain evidence="2 3">FAN1</strain>
    </source>
</reference>
<evidence type="ECO:0000313" key="2">
    <source>
        <dbReference type="EMBL" id="BBC80525.1"/>
    </source>
</evidence>
<dbReference type="KEGG" id="aot:AcetOri_orf03269"/>
<dbReference type="EMBL" id="AP018515">
    <property type="protein sequence ID" value="BBC80525.1"/>
    <property type="molecule type" value="Genomic_DNA"/>
</dbReference>
<feature type="region of interest" description="Disordered" evidence="1">
    <location>
        <begin position="1"/>
        <end position="22"/>
    </location>
</feature>
<organism evidence="2 3">
    <name type="scientific">Acetobacter orientalis</name>
    <dbReference type="NCBI Taxonomy" id="146474"/>
    <lineage>
        <taxon>Bacteria</taxon>
        <taxon>Pseudomonadati</taxon>
        <taxon>Pseudomonadota</taxon>
        <taxon>Alphaproteobacteria</taxon>
        <taxon>Acetobacterales</taxon>
        <taxon>Acetobacteraceae</taxon>
        <taxon>Acetobacter</taxon>
    </lineage>
</organism>
<name>A0A2Z5ZJG2_9PROT</name>